<name>A0A368KSX9_9BACT</name>
<reference evidence="1 2" key="1">
    <citation type="submission" date="2018-07" db="EMBL/GenBank/DDBJ databases">
        <title>Comparative genomes isolates from brazilian mangrove.</title>
        <authorList>
            <person name="De Araujo J.E."/>
            <person name="Taketani R.G."/>
            <person name="Silva M.C.P."/>
            <person name="Lourenco M.V."/>
            <person name="Oliveira V.M."/>
            <person name="Andreote F.D."/>
        </authorList>
    </citation>
    <scope>NUCLEOTIDE SEQUENCE [LARGE SCALE GENOMIC DNA]</scope>
    <source>
        <strain evidence="1 2">HEX PRIS-MGV</strain>
    </source>
</reference>
<dbReference type="Proteomes" id="UP000253562">
    <property type="component" value="Unassembled WGS sequence"/>
</dbReference>
<organism evidence="1 2">
    <name type="scientific">Bremerella cremea</name>
    <dbReference type="NCBI Taxonomy" id="1031537"/>
    <lineage>
        <taxon>Bacteria</taxon>
        <taxon>Pseudomonadati</taxon>
        <taxon>Planctomycetota</taxon>
        <taxon>Planctomycetia</taxon>
        <taxon>Pirellulales</taxon>
        <taxon>Pirellulaceae</taxon>
        <taxon>Bremerella</taxon>
    </lineage>
</organism>
<dbReference type="EMBL" id="QPEX01000011">
    <property type="protein sequence ID" value="RCS52777.1"/>
    <property type="molecule type" value="Genomic_DNA"/>
</dbReference>
<accession>A0A368KSX9</accession>
<gene>
    <name evidence="1" type="ORF">DTL42_08045</name>
</gene>
<sequence length="311" mass="34737">MIRSLQTQKLLAVAFLAWLPLSSHLFAAVVYLKGEKEPIAGHLESSDDKTIELRLKTPDGEEILRTISRAQIELLLQPVNPSRLEQLSPDNPQAYREYAEELVEKKSDPDAVETAMRLFLIAAYLDPAKEGRSALLGMTPLMKDQQGVRQLRAIAYLVGAEHDVALLEGAALKNDANGVPLDEEQRTQVIEVFHLLRQSKRSDAKQRLRSEELQAAMRQGTNKITPEECLDLANGTCPGCQSGIVPNYMLQKLVAAEYELSSSETGAVMQPQWGYYLDDSFLQSLPVLSLRKGTDFDPQKCVYRDGNWVEP</sequence>
<evidence type="ECO:0000313" key="1">
    <source>
        <dbReference type="EMBL" id="RCS52777.1"/>
    </source>
</evidence>
<proteinExistence type="predicted"/>
<protein>
    <submittedName>
        <fullName evidence="1">Uncharacterized protein</fullName>
    </submittedName>
</protein>
<dbReference type="OrthoDB" id="259757at2"/>
<evidence type="ECO:0000313" key="2">
    <source>
        <dbReference type="Proteomes" id="UP000253562"/>
    </source>
</evidence>
<dbReference type="RefSeq" id="WP_114368202.1">
    <property type="nucleotide sequence ID" value="NZ_QPEX01000011.1"/>
</dbReference>
<dbReference type="AlphaFoldDB" id="A0A368KSX9"/>
<comment type="caution">
    <text evidence="1">The sequence shown here is derived from an EMBL/GenBank/DDBJ whole genome shotgun (WGS) entry which is preliminary data.</text>
</comment>